<keyword evidence="5" id="KW-1185">Reference proteome</keyword>
<accession>U7ULR0</accession>
<dbReference type="InterPro" id="IPR027363">
    <property type="entry name" value="M1Pi_N"/>
</dbReference>
<dbReference type="UniPathway" id="UPA00904">
    <property type="reaction ID" value="UER00874"/>
</dbReference>
<dbReference type="GO" id="GO:0019509">
    <property type="term" value="P:L-methionine salvage from methylthioadenosine"/>
    <property type="evidence" value="ECO:0007669"/>
    <property type="project" value="UniProtKB-UniRule"/>
</dbReference>
<dbReference type="PATRIC" id="fig|1111454.3.peg.995"/>
<name>U7ULR0_9FIRM</name>
<feature type="binding site" evidence="3">
    <location>
        <position position="201"/>
    </location>
    <ligand>
        <name>substrate</name>
    </ligand>
</feature>
<dbReference type="NCBIfam" id="TIGR00512">
    <property type="entry name" value="salvage_mtnA"/>
    <property type="match status" value="1"/>
</dbReference>
<dbReference type="FunFam" id="3.40.50.10470:FF:000006">
    <property type="entry name" value="Methylthioribose-1-phosphate isomerase"/>
    <property type="match status" value="1"/>
</dbReference>
<keyword evidence="3" id="KW-0486">Methionine biosynthesis</keyword>
<comment type="function">
    <text evidence="3">Catalyzes the interconversion of methylthioribose-1-phosphate (MTR-1-P) into methylthioribulose-1-phosphate (MTRu-1-P).</text>
</comment>
<feature type="binding site" evidence="3">
    <location>
        <position position="90"/>
    </location>
    <ligand>
        <name>substrate</name>
    </ligand>
</feature>
<feature type="binding site" evidence="3">
    <location>
        <begin position="44"/>
        <end position="46"/>
    </location>
    <ligand>
        <name>substrate</name>
    </ligand>
</feature>
<protein>
    <recommendedName>
        <fullName evidence="3">Methylthioribose-1-phosphate isomerase</fullName>
        <shortName evidence="3">M1Pi</shortName>
        <shortName evidence="3">MTR-1-P isomerase</shortName>
        <ecNumber evidence="3">5.3.1.23</ecNumber>
    </recommendedName>
    <alternativeName>
        <fullName evidence="3">S-methyl-5-thioribose-1-phosphate isomerase</fullName>
    </alternativeName>
</protein>
<evidence type="ECO:0000313" key="4">
    <source>
        <dbReference type="EMBL" id="ERT60260.1"/>
    </source>
</evidence>
<feature type="site" description="Transition state stabilizer" evidence="3">
    <location>
        <position position="162"/>
    </location>
</feature>
<comment type="similarity">
    <text evidence="3">Belongs to the EIF-2B alpha/beta/delta subunits family. MtnA subfamily.</text>
</comment>
<dbReference type="InterPro" id="IPR011559">
    <property type="entry name" value="Initiation_fac_2B_a/b/d"/>
</dbReference>
<dbReference type="EMBL" id="AWXA01000025">
    <property type="protein sequence ID" value="ERT60260.1"/>
    <property type="molecule type" value="Genomic_DNA"/>
</dbReference>
<dbReference type="AlphaFoldDB" id="U7ULR0"/>
<dbReference type="EC" id="5.3.1.23" evidence="3"/>
<keyword evidence="1 3" id="KW-0413">Isomerase</keyword>
<dbReference type="Pfam" id="PF01008">
    <property type="entry name" value="IF-2B"/>
    <property type="match status" value="1"/>
</dbReference>
<dbReference type="NCBIfam" id="TIGR00524">
    <property type="entry name" value="eIF-2B_rel"/>
    <property type="match status" value="1"/>
</dbReference>
<comment type="caution">
    <text evidence="4">The sequence shown here is derived from an EMBL/GenBank/DDBJ whole genome shotgun (WGS) entry which is preliminary data.</text>
</comment>
<comment type="catalytic activity">
    <reaction evidence="2 3">
        <text>5-(methylsulfanyl)-alpha-D-ribose 1-phosphate = 5-(methylsulfanyl)-D-ribulose 1-phosphate</text>
        <dbReference type="Rhea" id="RHEA:19989"/>
        <dbReference type="ChEBI" id="CHEBI:58533"/>
        <dbReference type="ChEBI" id="CHEBI:58548"/>
        <dbReference type="EC" id="5.3.1.23"/>
    </reaction>
</comment>
<evidence type="ECO:0000313" key="5">
    <source>
        <dbReference type="Proteomes" id="UP000017090"/>
    </source>
</evidence>
<dbReference type="Gene3D" id="1.20.120.420">
    <property type="entry name" value="translation initiation factor eif-2b, domain 1"/>
    <property type="match status" value="1"/>
</dbReference>
<dbReference type="InterPro" id="IPR042529">
    <property type="entry name" value="IF_2B-like_C"/>
</dbReference>
<dbReference type="Proteomes" id="UP000017090">
    <property type="component" value="Unassembled WGS sequence"/>
</dbReference>
<dbReference type="InterPro" id="IPR000649">
    <property type="entry name" value="IF-2B-related"/>
</dbReference>
<dbReference type="RefSeq" id="WP_023053474.1">
    <property type="nucleotide sequence ID" value="NZ_AWXA01000025.1"/>
</dbReference>
<evidence type="ECO:0000256" key="2">
    <source>
        <dbReference type="ARBA" id="ARBA00052401"/>
    </source>
</evidence>
<keyword evidence="3" id="KW-0028">Amino-acid biosynthesis</keyword>
<dbReference type="FunFam" id="1.20.120.420:FF:000003">
    <property type="entry name" value="Methylthioribose-1-phosphate isomerase"/>
    <property type="match status" value="1"/>
</dbReference>
<dbReference type="InterPro" id="IPR005251">
    <property type="entry name" value="IF-M1Pi"/>
</dbReference>
<dbReference type="STRING" id="1111454.HMPREF1250_1012"/>
<reference evidence="4 5" key="1">
    <citation type="submission" date="2013-09" db="EMBL/GenBank/DDBJ databases">
        <authorList>
            <person name="Durkin A.S."/>
            <person name="Haft D.R."/>
            <person name="McCorrison J."/>
            <person name="Torralba M."/>
            <person name="Gillis M."/>
            <person name="Haft D.H."/>
            <person name="Methe B."/>
            <person name="Sutton G."/>
            <person name="Nelson K.E."/>
        </authorList>
    </citation>
    <scope>NUCLEOTIDE SEQUENCE [LARGE SCALE GENOMIC DNA]</scope>
    <source>
        <strain evidence="4 5">BV3C16-1</strain>
    </source>
</reference>
<sequence>METLHWKGNELLLLDQTALPLQERYLSCRSWQDVRRAIAVLAVRGAPAIGVAAAYAVVLAARALVQGGVADSAALLTQLHAICLDLDAARPTAVNLHWALAKMERRAAELQAENDPALIVDALEALANAICAEDITVNRRLSAYGAACLCKAGKKLHILTHCNAGALATAGIGTALGVIRALHARGLVNMVYADETRPLLQGARLTATELHADGIPVTLITDNMAAWVMRTKEIDAVIVGADRITGNGDTANKIGTYGVAILAREHRIPFYVAAPISTFDLQMETGVSIPIEERDHREVRQFQGQASAPADVAVFNPAFDVTPHEYITAIFTEAGVISEPDERQVTQFFQKKGVVL</sequence>
<dbReference type="Gene3D" id="3.40.50.10470">
    <property type="entry name" value="Translation initiation factor eif-2b, domain 2"/>
    <property type="match status" value="1"/>
</dbReference>
<dbReference type="PANTHER" id="PTHR43475:SF1">
    <property type="entry name" value="METHYLTHIORIBOSE-1-PHOSPHATE ISOMERASE"/>
    <property type="match status" value="1"/>
</dbReference>
<dbReference type="GO" id="GO:0046523">
    <property type="term" value="F:S-methyl-5-thioribose-1-phosphate isomerase activity"/>
    <property type="evidence" value="ECO:0007669"/>
    <property type="project" value="UniProtKB-UniRule"/>
</dbReference>
<dbReference type="InterPro" id="IPR037171">
    <property type="entry name" value="NagB/RpiA_transferase-like"/>
</dbReference>
<evidence type="ECO:0000256" key="3">
    <source>
        <dbReference type="HAMAP-Rule" id="MF_01678"/>
    </source>
</evidence>
<dbReference type="HAMAP" id="MF_01678">
    <property type="entry name" value="Salvage_MtnA"/>
    <property type="match status" value="1"/>
</dbReference>
<dbReference type="OrthoDB" id="9803436at2"/>
<dbReference type="eggNOG" id="COG0182">
    <property type="taxonomic scope" value="Bacteria"/>
</dbReference>
<dbReference type="SUPFAM" id="SSF100950">
    <property type="entry name" value="NagB/RpiA/CoA transferase-like"/>
    <property type="match status" value="1"/>
</dbReference>
<feature type="binding site" evidence="3">
    <location>
        <begin position="252"/>
        <end position="253"/>
    </location>
    <ligand>
        <name>substrate</name>
    </ligand>
</feature>
<evidence type="ECO:0000256" key="1">
    <source>
        <dbReference type="ARBA" id="ARBA00023235"/>
    </source>
</evidence>
<feature type="active site" description="Proton donor" evidence="3">
    <location>
        <position position="242"/>
    </location>
</feature>
<organism evidence="4 5">
    <name type="scientific">Megasphaera vaginalis</name>
    <name type="common">ex Srinivasan et al. 2021</name>
    <dbReference type="NCBI Taxonomy" id="1111454"/>
    <lineage>
        <taxon>Bacteria</taxon>
        <taxon>Bacillati</taxon>
        <taxon>Bacillota</taxon>
        <taxon>Negativicutes</taxon>
        <taxon>Veillonellales</taxon>
        <taxon>Veillonellaceae</taxon>
        <taxon>Megasphaera</taxon>
    </lineage>
</organism>
<gene>
    <name evidence="3 4" type="primary">mtnA</name>
    <name evidence="4" type="ORF">HMPREF1250_1012</name>
</gene>
<comment type="pathway">
    <text evidence="3">Amino-acid biosynthesis; L-methionine biosynthesis via salvage pathway; L-methionine from S-methyl-5-thio-alpha-D-ribose 1-phosphate: step 1/6.</text>
</comment>
<proteinExistence type="inferred from homology"/>
<dbReference type="NCBIfam" id="NF004326">
    <property type="entry name" value="PRK05720.1"/>
    <property type="match status" value="1"/>
</dbReference>
<dbReference type="PANTHER" id="PTHR43475">
    <property type="entry name" value="METHYLTHIORIBOSE-1-PHOSPHATE ISOMERASE"/>
    <property type="match status" value="1"/>
</dbReference>